<accession>A0A0N0DZU6</accession>
<feature type="zinc finger region" description="C3H1-type" evidence="1">
    <location>
        <begin position="209"/>
        <end position="236"/>
    </location>
</feature>
<dbReference type="PANTHER" id="PTHR37035:SF6">
    <property type="entry name" value="RNA-BINDING PROTEIN ZCH321"/>
    <property type="match status" value="1"/>
</dbReference>
<keyword evidence="4" id="KW-1185">Reference proteome</keyword>
<keyword evidence="1" id="KW-0863">Zinc-finger</keyword>
<evidence type="ECO:0000313" key="4">
    <source>
        <dbReference type="Proteomes" id="UP000037923"/>
    </source>
</evidence>
<keyword evidence="1" id="KW-0479">Metal-binding</keyword>
<comment type="caution">
    <text evidence="3">The sequence shown here is derived from an EMBL/GenBank/DDBJ whole genome shotgun (WGS) entry which is preliminary data.</text>
</comment>
<dbReference type="GeneID" id="26900368"/>
<dbReference type="GO" id="GO:0008270">
    <property type="term" value="F:zinc ion binding"/>
    <property type="evidence" value="ECO:0007669"/>
    <property type="project" value="UniProtKB-KW"/>
</dbReference>
<feature type="domain" description="C3H1-type" evidence="2">
    <location>
        <begin position="53"/>
        <end position="75"/>
    </location>
</feature>
<dbReference type="PANTHER" id="PTHR37035">
    <property type="entry name" value="C3H1-TYPE DOMAIN-CONTAINING PROTEIN-RELATED"/>
    <property type="match status" value="1"/>
</dbReference>
<gene>
    <name evidence="3" type="ORF">ABB37_00070</name>
</gene>
<dbReference type="OMA" id="AEECKFL"/>
<name>A0A0N0DZU6_LEPPY</name>
<proteinExistence type="predicted"/>
<dbReference type="Proteomes" id="UP000037923">
    <property type="component" value="Unassembled WGS sequence"/>
</dbReference>
<dbReference type="EMBL" id="LGTL01000001">
    <property type="protein sequence ID" value="KPA85685.1"/>
    <property type="molecule type" value="Genomic_DNA"/>
</dbReference>
<evidence type="ECO:0000256" key="1">
    <source>
        <dbReference type="PROSITE-ProRule" id="PRU00723"/>
    </source>
</evidence>
<evidence type="ECO:0000313" key="3">
    <source>
        <dbReference type="EMBL" id="KPA85685.1"/>
    </source>
</evidence>
<dbReference type="RefSeq" id="XP_015664124.1">
    <property type="nucleotide sequence ID" value="XM_015796116.1"/>
</dbReference>
<sequence>MPRSMTGKGRHVSYNAEGELCMTVVDPVTRKLLIPKQYIFDTRAQQRGTLPSLCQLFLSGRCRQGQGCYQVHADWQAVQRLRAQVDSLPCCCPGHGDKDHLGVMENAPLRDVIGTAAGHHHHNAHLNCYGTTAVNAADESDVCARDVVVFVPGCSTYEGSYVPLERLSYTIGLRRLLEEQQVLAAPLNAHVSLLNPETGFPEDKIVADASGSTVCRLHAMDRCRYAEECKFLHLCKELTTVDPQLTASPSPIAGECAPNCSFDASITSAGMSATTVIGASATSIERRGKNAHSAAAAAQRQSVFTSISMQQHQQQSSPVLAGGGNSFAGRPLLVPQREEVSAGAGAAGMQSHAIPFLPKSPSCYHAATNATATPPSAAVLPTDALMGPNVAVIAGMGSFPGANNSHNSPTMMANMYTPSNGRVRVTFSLPTVNSFPHVPHAVHFDSPNSSDKRSTPTDETLAVMGGGCAGVGGANSPGNCGLPRSLPQGCSASPNPSCWHHNPYGPFLAKCDVPTASSYGSQMCMNSHHSSGGLLNAMTR</sequence>
<feature type="domain" description="C3H1-type" evidence="2">
    <location>
        <begin position="209"/>
        <end position="236"/>
    </location>
</feature>
<protein>
    <recommendedName>
        <fullName evidence="2">C3H1-type domain-containing protein</fullName>
    </recommendedName>
</protein>
<dbReference type="VEuPathDB" id="TriTrypDB:LpyrH10_01_0700"/>
<dbReference type="PROSITE" id="PS50103">
    <property type="entry name" value="ZF_C3H1"/>
    <property type="match status" value="2"/>
</dbReference>
<dbReference type="OrthoDB" id="260236at2759"/>
<organism evidence="3 4">
    <name type="scientific">Leptomonas pyrrhocoris</name>
    <name type="common">Firebug parasite</name>
    <dbReference type="NCBI Taxonomy" id="157538"/>
    <lineage>
        <taxon>Eukaryota</taxon>
        <taxon>Discoba</taxon>
        <taxon>Euglenozoa</taxon>
        <taxon>Kinetoplastea</taxon>
        <taxon>Metakinetoplastina</taxon>
        <taxon>Trypanosomatida</taxon>
        <taxon>Trypanosomatidae</taxon>
        <taxon>Leishmaniinae</taxon>
        <taxon>Leptomonas</taxon>
    </lineage>
</organism>
<dbReference type="InterPro" id="IPR000571">
    <property type="entry name" value="Znf_CCCH"/>
</dbReference>
<reference evidence="3 4" key="1">
    <citation type="submission" date="2015-07" db="EMBL/GenBank/DDBJ databases">
        <title>High-quality genome of monoxenous trypanosomatid Leptomonas pyrrhocoris.</title>
        <authorList>
            <person name="Flegontov P."/>
            <person name="Butenko A."/>
            <person name="Firsov S."/>
            <person name="Vlcek C."/>
            <person name="Logacheva M.D."/>
            <person name="Field M."/>
            <person name="Filatov D."/>
            <person name="Flegontova O."/>
            <person name="Gerasimov E."/>
            <person name="Jackson A.P."/>
            <person name="Kelly S."/>
            <person name="Opperdoes F."/>
            <person name="O'Reilly A."/>
            <person name="Votypka J."/>
            <person name="Yurchenko V."/>
            <person name="Lukes J."/>
        </authorList>
    </citation>
    <scope>NUCLEOTIDE SEQUENCE [LARGE SCALE GENOMIC DNA]</scope>
    <source>
        <strain evidence="3">H10</strain>
    </source>
</reference>
<feature type="zinc finger region" description="C3H1-type" evidence="1">
    <location>
        <begin position="53"/>
        <end position="75"/>
    </location>
</feature>
<keyword evidence="1" id="KW-0862">Zinc</keyword>
<dbReference type="InterPro" id="IPR053125">
    <property type="entry name" value="RNA-bd_mRNA_stabilization_reg"/>
</dbReference>
<dbReference type="AlphaFoldDB" id="A0A0N0DZU6"/>
<evidence type="ECO:0000259" key="2">
    <source>
        <dbReference type="PROSITE" id="PS50103"/>
    </source>
</evidence>